<dbReference type="AlphaFoldDB" id="A0AAW0QTF9"/>
<dbReference type="EMBL" id="JAQQWP010000008">
    <property type="protein sequence ID" value="KAK8106336.1"/>
    <property type="molecule type" value="Genomic_DNA"/>
</dbReference>
<gene>
    <name evidence="2" type="ORF">PG999_009695</name>
</gene>
<evidence type="ECO:0000256" key="1">
    <source>
        <dbReference type="SAM" id="MobiDB-lite"/>
    </source>
</evidence>
<name>A0AAW0QTF9_9PEZI</name>
<protein>
    <submittedName>
        <fullName evidence="2">Uncharacterized protein</fullName>
    </submittedName>
</protein>
<dbReference type="Proteomes" id="UP001392437">
    <property type="component" value="Unassembled WGS sequence"/>
</dbReference>
<evidence type="ECO:0000313" key="2">
    <source>
        <dbReference type="EMBL" id="KAK8106336.1"/>
    </source>
</evidence>
<comment type="caution">
    <text evidence="2">The sequence shown here is derived from an EMBL/GenBank/DDBJ whole genome shotgun (WGS) entry which is preliminary data.</text>
</comment>
<keyword evidence="3" id="KW-1185">Reference proteome</keyword>
<evidence type="ECO:0000313" key="3">
    <source>
        <dbReference type="Proteomes" id="UP001392437"/>
    </source>
</evidence>
<organism evidence="2 3">
    <name type="scientific">Apiospora kogelbergensis</name>
    <dbReference type="NCBI Taxonomy" id="1337665"/>
    <lineage>
        <taxon>Eukaryota</taxon>
        <taxon>Fungi</taxon>
        <taxon>Dikarya</taxon>
        <taxon>Ascomycota</taxon>
        <taxon>Pezizomycotina</taxon>
        <taxon>Sordariomycetes</taxon>
        <taxon>Xylariomycetidae</taxon>
        <taxon>Amphisphaeriales</taxon>
        <taxon>Apiosporaceae</taxon>
        <taxon>Apiospora</taxon>
    </lineage>
</organism>
<proteinExistence type="predicted"/>
<sequence length="274" mass="29221">MNEEPVSLVEEESIPDVEDESEEDVPGVDVEELRSELVSDTCDDKAEDVDDSKLDVSGVETVEVEVISIEELDAVDVPPGDDATPELSDAVCVTVNMELSKLCDAESDEVNDSELDVSDVEAVGVGVTAAEELEVVAVPSGVEDPELPLAVSVSLDVKFSELKEIGIVESIEEVVLSKLSVPSKLLEVVIVMETLDRSLDGDMVESVELVNGLDWETSDVEGIFVDVDETESDDDSGVSVPESVSEDLLVVDSLAVVMIIVIVNLVESSIVAEL</sequence>
<reference evidence="2 3" key="1">
    <citation type="submission" date="2023-01" db="EMBL/GenBank/DDBJ databases">
        <title>Analysis of 21 Apiospora genomes using comparative genomics revels a genus with tremendous synthesis potential of carbohydrate active enzymes and secondary metabolites.</title>
        <authorList>
            <person name="Sorensen T."/>
        </authorList>
    </citation>
    <scope>NUCLEOTIDE SEQUENCE [LARGE SCALE GENOMIC DNA]</scope>
    <source>
        <strain evidence="2 3">CBS 117206</strain>
    </source>
</reference>
<feature type="region of interest" description="Disordered" evidence="1">
    <location>
        <begin position="1"/>
        <end position="28"/>
    </location>
</feature>
<accession>A0AAW0QTF9</accession>